<evidence type="ECO:0000313" key="12">
    <source>
        <dbReference type="Proteomes" id="UP000013232"/>
    </source>
</evidence>
<evidence type="ECO:0000313" key="11">
    <source>
        <dbReference type="EMBL" id="ENO86902.1"/>
    </source>
</evidence>
<keyword evidence="7 9" id="KW-0472">Membrane</keyword>
<comment type="similarity">
    <text evidence="2 9">Belongs to the TonB-dependent receptor family.</text>
</comment>
<dbReference type="Proteomes" id="UP000013232">
    <property type="component" value="Unassembled WGS sequence"/>
</dbReference>
<dbReference type="eggNOG" id="COG4774">
    <property type="taxonomic scope" value="Bacteria"/>
</dbReference>
<feature type="domain" description="TonB-dependent receptor-like beta-barrel" evidence="10">
    <location>
        <begin position="101"/>
        <end position="371"/>
    </location>
</feature>
<dbReference type="PANTHER" id="PTHR30069:SF41">
    <property type="entry name" value="HEME_HEMOPEXIN UTILIZATION PROTEIN C"/>
    <property type="match status" value="1"/>
</dbReference>
<dbReference type="GO" id="GO:0015344">
    <property type="term" value="F:siderophore uptake transmembrane transporter activity"/>
    <property type="evidence" value="ECO:0007669"/>
    <property type="project" value="TreeGrafter"/>
</dbReference>
<dbReference type="InterPro" id="IPR000531">
    <property type="entry name" value="Beta-barrel_TonB"/>
</dbReference>
<evidence type="ECO:0000256" key="1">
    <source>
        <dbReference type="ARBA" id="ARBA00004571"/>
    </source>
</evidence>
<sequence>MASAIWSAPDFQQAWNELMDYQERNNIVDGGLLSPYRDRPTGLKYVGIEKEVPLIDGKADRNQNPFYNGSNDFHETVENPQGLGGTANKYRIYDTSFGAYRLKPATNPWRRPVKRRADAWSGQFVASYALSERSRVYMRFGSMVRFPSLYESASNTYGINEYFAGSTIKPERNEAWEIGYGHNLGGLLQNLELADVKISYFHNTIHNFYDRSTTLESIQFDRKIISGIEFQARADSGRYFGNFGMTYRLRQDMCDKDYAVMLSPYQNRIPACMPGGFSSSLSFTSLQPKYSINLDLGARLLEQKNLEVGARLRYHSRAENKKMDSLLRAGASEAYIYGIRPYYWDPVKLLDLYAEYRFDKNASIRVAAENVTDRYYIDPLSKSPMPGPGRTIMMDVSVNF</sequence>
<comment type="subcellular location">
    <subcellularLocation>
        <location evidence="1 9">Cell outer membrane</location>
        <topology evidence="1 9">Multi-pass membrane protein</topology>
    </subcellularLocation>
</comment>
<accession>N6YWY6</accession>
<evidence type="ECO:0000259" key="10">
    <source>
        <dbReference type="Pfam" id="PF00593"/>
    </source>
</evidence>
<name>N6YWY6_THAL4</name>
<evidence type="ECO:0000256" key="8">
    <source>
        <dbReference type="ARBA" id="ARBA00023237"/>
    </source>
</evidence>
<evidence type="ECO:0000256" key="3">
    <source>
        <dbReference type="ARBA" id="ARBA00022448"/>
    </source>
</evidence>
<dbReference type="Pfam" id="PF00593">
    <property type="entry name" value="TonB_dep_Rec_b-barrel"/>
    <property type="match status" value="1"/>
</dbReference>
<reference evidence="11 12" key="1">
    <citation type="submission" date="2012-09" db="EMBL/GenBank/DDBJ databases">
        <title>Draft Genome Sequences of 6 Strains from Genus Thauera.</title>
        <authorList>
            <person name="Liu B."/>
            <person name="Shapleigh J.P."/>
            <person name="Frostegard A.H."/>
        </authorList>
    </citation>
    <scope>NUCLEOTIDE SEQUENCE [LARGE SCALE GENOMIC DNA]</scope>
    <source>
        <strain evidence="12">47Lol / DSM 12138</strain>
    </source>
</reference>
<proteinExistence type="inferred from homology"/>
<dbReference type="STRING" id="1123367.GCA_000621305_02823"/>
<evidence type="ECO:0000256" key="2">
    <source>
        <dbReference type="ARBA" id="ARBA00009810"/>
    </source>
</evidence>
<evidence type="ECO:0000256" key="9">
    <source>
        <dbReference type="PROSITE-ProRule" id="PRU01360"/>
    </source>
</evidence>
<evidence type="ECO:0000256" key="6">
    <source>
        <dbReference type="ARBA" id="ARBA00023077"/>
    </source>
</evidence>
<dbReference type="GO" id="GO:0044718">
    <property type="term" value="P:siderophore transmembrane transport"/>
    <property type="evidence" value="ECO:0007669"/>
    <property type="project" value="TreeGrafter"/>
</dbReference>
<organism evidence="11 12">
    <name type="scientific">Thauera linaloolentis (strain DSM 12138 / JCM 21573 / CCUG 41526 / CIP 105981 / IAM 15112 / NBRC 102519 / 47Lol)</name>
    <dbReference type="NCBI Taxonomy" id="1123367"/>
    <lineage>
        <taxon>Bacteria</taxon>
        <taxon>Pseudomonadati</taxon>
        <taxon>Pseudomonadota</taxon>
        <taxon>Betaproteobacteria</taxon>
        <taxon>Rhodocyclales</taxon>
        <taxon>Zoogloeaceae</taxon>
        <taxon>Thauera</taxon>
    </lineage>
</organism>
<dbReference type="InterPro" id="IPR039426">
    <property type="entry name" value="TonB-dep_rcpt-like"/>
</dbReference>
<keyword evidence="6" id="KW-0798">TonB box</keyword>
<keyword evidence="3 9" id="KW-0813">Transport</keyword>
<dbReference type="SUPFAM" id="SSF56935">
    <property type="entry name" value="Porins"/>
    <property type="match status" value="1"/>
</dbReference>
<gene>
    <name evidence="11" type="ORF">C666_12090</name>
</gene>
<dbReference type="GO" id="GO:0009279">
    <property type="term" value="C:cell outer membrane"/>
    <property type="evidence" value="ECO:0007669"/>
    <property type="project" value="UniProtKB-SubCell"/>
</dbReference>
<dbReference type="InterPro" id="IPR036942">
    <property type="entry name" value="Beta-barrel_TonB_sf"/>
</dbReference>
<dbReference type="EMBL" id="AMXE01000046">
    <property type="protein sequence ID" value="ENO86902.1"/>
    <property type="molecule type" value="Genomic_DNA"/>
</dbReference>
<dbReference type="AlphaFoldDB" id="N6YWY6"/>
<keyword evidence="8 9" id="KW-0998">Cell outer membrane</keyword>
<keyword evidence="11" id="KW-0675">Receptor</keyword>
<evidence type="ECO:0000256" key="7">
    <source>
        <dbReference type="ARBA" id="ARBA00023136"/>
    </source>
</evidence>
<protein>
    <submittedName>
        <fullName evidence="11">TonB-dependent receptor</fullName>
    </submittedName>
</protein>
<keyword evidence="5 9" id="KW-0812">Transmembrane</keyword>
<dbReference type="PROSITE" id="PS52016">
    <property type="entry name" value="TONB_DEPENDENT_REC_3"/>
    <property type="match status" value="1"/>
</dbReference>
<evidence type="ECO:0000256" key="5">
    <source>
        <dbReference type="ARBA" id="ARBA00022692"/>
    </source>
</evidence>
<keyword evidence="4 9" id="KW-1134">Transmembrane beta strand</keyword>
<dbReference type="Gene3D" id="2.40.170.20">
    <property type="entry name" value="TonB-dependent receptor, beta-barrel domain"/>
    <property type="match status" value="1"/>
</dbReference>
<comment type="caution">
    <text evidence="11">The sequence shown here is derived from an EMBL/GenBank/DDBJ whole genome shotgun (WGS) entry which is preliminary data.</text>
</comment>
<evidence type="ECO:0000256" key="4">
    <source>
        <dbReference type="ARBA" id="ARBA00022452"/>
    </source>
</evidence>
<keyword evidence="12" id="KW-1185">Reference proteome</keyword>
<dbReference type="PANTHER" id="PTHR30069">
    <property type="entry name" value="TONB-DEPENDENT OUTER MEMBRANE RECEPTOR"/>
    <property type="match status" value="1"/>
</dbReference>